<dbReference type="InterPro" id="IPR052349">
    <property type="entry name" value="Metallo-hydrolase_Enzymes"/>
</dbReference>
<keyword evidence="3" id="KW-1185">Reference proteome</keyword>
<dbReference type="EMBL" id="ASWJ01000001">
    <property type="protein sequence ID" value="EOW87851.1"/>
    <property type="molecule type" value="Genomic_DNA"/>
</dbReference>
<reference evidence="2 3" key="1">
    <citation type="submission" date="2013-03" db="EMBL/GenBank/DDBJ databases">
        <title>The Genome Sequence of Enterococcus columbae ATCC_51263 (PacBio/Illumina hybrid assembly).</title>
        <authorList>
            <consortium name="The Broad Institute Genomics Platform"/>
            <consortium name="The Broad Institute Genome Sequencing Center for Infectious Disease"/>
            <person name="Earl A."/>
            <person name="Russ C."/>
            <person name="Gilmore M."/>
            <person name="Surin D."/>
            <person name="Walker B."/>
            <person name="Young S."/>
            <person name="Zeng Q."/>
            <person name="Gargeya S."/>
            <person name="Fitzgerald M."/>
            <person name="Haas B."/>
            <person name="Abouelleil A."/>
            <person name="Allen A.W."/>
            <person name="Alvarado L."/>
            <person name="Arachchi H.M."/>
            <person name="Berlin A.M."/>
            <person name="Chapman S.B."/>
            <person name="Gainer-Dewar J."/>
            <person name="Goldberg J."/>
            <person name="Griggs A."/>
            <person name="Gujja S."/>
            <person name="Hansen M."/>
            <person name="Howarth C."/>
            <person name="Imamovic A."/>
            <person name="Ireland A."/>
            <person name="Larimer J."/>
            <person name="McCowan C."/>
            <person name="Murphy C."/>
            <person name="Pearson M."/>
            <person name="Poon T.W."/>
            <person name="Priest M."/>
            <person name="Roberts A."/>
            <person name="Saif S."/>
            <person name="Shea T."/>
            <person name="Sisk P."/>
            <person name="Sykes S."/>
            <person name="Wortman J."/>
            <person name="Nusbaum C."/>
            <person name="Birren B."/>
        </authorList>
    </citation>
    <scope>NUCLEOTIDE SEQUENCE [LARGE SCALE GENOMIC DNA]</scope>
    <source>
        <strain evidence="2 3">ATCC 51263</strain>
    </source>
</reference>
<dbReference type="GO" id="GO:0016814">
    <property type="term" value="F:hydrolase activity, acting on carbon-nitrogen (but not peptide) bonds, in cyclic amidines"/>
    <property type="evidence" value="ECO:0007669"/>
    <property type="project" value="TreeGrafter"/>
</dbReference>
<accession>S0KEA2</accession>
<comment type="caution">
    <text evidence="2">The sequence shown here is derived from an EMBL/GenBank/DDBJ whole genome shotgun (WGS) entry which is preliminary data.</text>
</comment>
<evidence type="ECO:0000259" key="1">
    <source>
        <dbReference type="Pfam" id="PF07969"/>
    </source>
</evidence>
<feature type="domain" description="Amidohydrolase 3" evidence="1">
    <location>
        <begin position="54"/>
        <end position="345"/>
    </location>
</feature>
<protein>
    <recommendedName>
        <fullName evidence="1">Amidohydrolase 3 domain-containing protein</fullName>
    </recommendedName>
</protein>
<evidence type="ECO:0000313" key="3">
    <source>
        <dbReference type="Proteomes" id="UP000014113"/>
    </source>
</evidence>
<dbReference type="Gene3D" id="2.30.40.10">
    <property type="entry name" value="Urease, subunit C, domain 1"/>
    <property type="match status" value="1"/>
</dbReference>
<organism evidence="2 3">
    <name type="scientific">Enterococcus columbae DSM 7374 = ATCC 51263</name>
    <dbReference type="NCBI Taxonomy" id="1121865"/>
    <lineage>
        <taxon>Bacteria</taxon>
        <taxon>Bacillati</taxon>
        <taxon>Bacillota</taxon>
        <taxon>Bacilli</taxon>
        <taxon>Lactobacillales</taxon>
        <taxon>Enterococcaceae</taxon>
        <taxon>Enterococcus</taxon>
    </lineage>
</organism>
<dbReference type="NCBIfam" id="NF005312">
    <property type="entry name" value="PRK06846.1"/>
    <property type="match status" value="1"/>
</dbReference>
<dbReference type="OrthoDB" id="9815027at2"/>
<dbReference type="InterPro" id="IPR013108">
    <property type="entry name" value="Amidohydro_3"/>
</dbReference>
<dbReference type="PATRIC" id="fig|1121865.3.peg.2083"/>
<proteinExistence type="predicted"/>
<evidence type="ECO:0000313" key="2">
    <source>
        <dbReference type="EMBL" id="EOW87851.1"/>
    </source>
</evidence>
<sequence length="408" mass="46398">MIRYLNNVRLETNFYKDETDLTRTATELVTLGIENEKIVEILVQKEGSYPKGEDMKGLLALPTLREMHNHLDKTYMPLGWRATTPVANLKERLALEANELALLAPSTVLRADAMIKHLLSYGVSHIRTHVNIDPYIGLTNFHGVKEALEKYKDYLTYEIVAFPQHGYFLENTPELMEQALQEGADLVGGLDPAGIDFAIEDSITELVQLAQNYDRGIDIHLHDLGDVGVYTVETLLDQLERCDFKHSVALSHAFCLKISEDKKRNELFERLSKTNVHIMSTVPYDLRDRRPPIDQLTQAGVAVSFGSDGFFDSWSSFVSGDLVEKVKNFCEVTGKITEEEIARSYQYACGKPCPFSFDSKKYWFDEGELANILFVPASCTAEFVARRPLERKLLLRGKWIDVSDENRY</sequence>
<dbReference type="Gene3D" id="3.20.20.140">
    <property type="entry name" value="Metal-dependent hydrolases"/>
    <property type="match status" value="1"/>
</dbReference>
<dbReference type="STRING" id="1121865.OMW_02138"/>
<dbReference type="Proteomes" id="UP000014113">
    <property type="component" value="Unassembled WGS sequence"/>
</dbReference>
<dbReference type="RefSeq" id="WP_016184235.1">
    <property type="nucleotide sequence ID" value="NZ_JXKI01000017.1"/>
</dbReference>
<dbReference type="eggNOG" id="COG0402">
    <property type="taxonomic scope" value="Bacteria"/>
</dbReference>
<gene>
    <name evidence="2" type="ORF">I568_00137</name>
</gene>
<dbReference type="AlphaFoldDB" id="S0KEA2"/>
<name>S0KEA2_9ENTE</name>
<dbReference type="CDD" id="cd01293">
    <property type="entry name" value="Bact_CD"/>
    <property type="match status" value="1"/>
</dbReference>
<dbReference type="Pfam" id="PF07969">
    <property type="entry name" value="Amidohydro_3"/>
    <property type="match status" value="1"/>
</dbReference>
<dbReference type="InterPro" id="IPR032466">
    <property type="entry name" value="Metal_Hydrolase"/>
</dbReference>
<dbReference type="InterPro" id="IPR011059">
    <property type="entry name" value="Metal-dep_hydrolase_composite"/>
</dbReference>
<dbReference type="PANTHER" id="PTHR32027">
    <property type="entry name" value="CYTOSINE DEAMINASE"/>
    <property type="match status" value="1"/>
</dbReference>
<dbReference type="SUPFAM" id="SSF51556">
    <property type="entry name" value="Metallo-dependent hydrolases"/>
    <property type="match status" value="1"/>
</dbReference>
<dbReference type="PANTHER" id="PTHR32027:SF9">
    <property type="entry name" value="BLL3847 PROTEIN"/>
    <property type="match status" value="1"/>
</dbReference>